<evidence type="ECO:0000256" key="3">
    <source>
        <dbReference type="ARBA" id="ARBA00022989"/>
    </source>
</evidence>
<evidence type="ECO:0000256" key="6">
    <source>
        <dbReference type="ARBA" id="ARBA00023170"/>
    </source>
</evidence>
<proteinExistence type="inferred from homology"/>
<feature type="domain" description="G-protein coupled receptors family 1 profile" evidence="10">
    <location>
        <begin position="68"/>
        <end position="291"/>
    </location>
</feature>
<feature type="transmembrane region" description="Helical" evidence="9">
    <location>
        <begin position="88"/>
        <end position="112"/>
    </location>
</feature>
<dbReference type="PANTHER" id="PTHR11334">
    <property type="entry name" value="MAS-RELATED G-PROTEIN COUPLED RECEPTOR"/>
    <property type="match status" value="1"/>
</dbReference>
<organism evidence="11 12">
    <name type="scientific">Gekko japonicus</name>
    <name type="common">Schlegel's Japanese gecko</name>
    <dbReference type="NCBI Taxonomy" id="146911"/>
    <lineage>
        <taxon>Eukaryota</taxon>
        <taxon>Metazoa</taxon>
        <taxon>Chordata</taxon>
        <taxon>Craniata</taxon>
        <taxon>Vertebrata</taxon>
        <taxon>Euteleostomi</taxon>
        <taxon>Lepidosauria</taxon>
        <taxon>Squamata</taxon>
        <taxon>Bifurcata</taxon>
        <taxon>Gekkota</taxon>
        <taxon>Gekkonidae</taxon>
        <taxon>Gekkoninae</taxon>
        <taxon>Gekko</taxon>
    </lineage>
</organism>
<feature type="transmembrane region" description="Helical" evidence="9">
    <location>
        <begin position="132"/>
        <end position="156"/>
    </location>
</feature>
<comment type="subcellular location">
    <subcellularLocation>
        <location evidence="1">Membrane</location>
        <topology evidence="1">Multi-pass membrane protein</topology>
    </subcellularLocation>
</comment>
<evidence type="ECO:0000313" key="12">
    <source>
        <dbReference type="RefSeq" id="XP_015273018.1"/>
    </source>
</evidence>
<evidence type="ECO:0000259" key="10">
    <source>
        <dbReference type="PROSITE" id="PS50262"/>
    </source>
</evidence>
<dbReference type="Pfam" id="PF00001">
    <property type="entry name" value="7tm_1"/>
    <property type="match status" value="1"/>
</dbReference>
<comment type="similarity">
    <text evidence="8">Belongs to the G-protein coupled receptor 1 family.</text>
</comment>
<dbReference type="PANTHER" id="PTHR11334:SF68">
    <property type="entry name" value="G-PROTEIN COUPLED RECEPTORS FAMILY 1 PROFILE DOMAIN-CONTAINING PROTEIN-RELATED"/>
    <property type="match status" value="1"/>
</dbReference>
<keyword evidence="3 9" id="KW-1133">Transmembrane helix</keyword>
<evidence type="ECO:0000256" key="5">
    <source>
        <dbReference type="ARBA" id="ARBA00023136"/>
    </source>
</evidence>
<dbReference type="SUPFAM" id="SSF81321">
    <property type="entry name" value="Family A G protein-coupled receptor-like"/>
    <property type="match status" value="1"/>
</dbReference>
<dbReference type="PROSITE" id="PS50262">
    <property type="entry name" value="G_PROTEIN_RECEP_F1_2"/>
    <property type="match status" value="1"/>
</dbReference>
<sequence>MDDALGNVNDPNYTYPSFPNVSKHYDNVSEDMSSHDPSDDERDVSFRTNFITVTFFTEVVISVFGTLGNGVVIWFLGFCIERNPFSTYILNLAIADLGVLLSVPVNTFSLWFTSIPSSDEISLVSQYLALLMYSASQFLLTAISIDRCVAVFFPLWHRCKRPPHLSTVVCALIWVLSFLLTSISYVLIFLNLNETTTIGDSYQLIANAVLCLPVMTIATVSLFIRVFLKAGQHRRGRLLTIVLLTLLFFLLFAFPYNVMKVLSDHNYVPEYTTFVTGVLACLNSSVNPVIYFLVGRRWKSRRRESVKMILQKVFKEEKGYTDETPV</sequence>
<dbReference type="InterPro" id="IPR000276">
    <property type="entry name" value="GPCR_Rhodpsn"/>
</dbReference>
<dbReference type="Proteomes" id="UP000694871">
    <property type="component" value="Unplaced"/>
</dbReference>
<feature type="transmembrane region" description="Helical" evidence="9">
    <location>
        <begin position="168"/>
        <end position="192"/>
    </location>
</feature>
<name>A0ABM1KH31_GEKJA</name>
<evidence type="ECO:0000256" key="7">
    <source>
        <dbReference type="ARBA" id="ARBA00023224"/>
    </source>
</evidence>
<feature type="transmembrane region" description="Helical" evidence="9">
    <location>
        <begin position="204"/>
        <end position="226"/>
    </location>
</feature>
<dbReference type="PRINTS" id="PR02108">
    <property type="entry name" value="MRGPCRFAMILY"/>
</dbReference>
<dbReference type="PRINTS" id="PR00237">
    <property type="entry name" value="GPCRRHODOPSN"/>
</dbReference>
<feature type="transmembrane region" description="Helical" evidence="9">
    <location>
        <begin position="271"/>
        <end position="294"/>
    </location>
</feature>
<dbReference type="RefSeq" id="XP_015273018.1">
    <property type="nucleotide sequence ID" value="XM_015417532.1"/>
</dbReference>
<keyword evidence="7 8" id="KW-0807">Transducer</keyword>
<evidence type="ECO:0000256" key="8">
    <source>
        <dbReference type="RuleBase" id="RU000688"/>
    </source>
</evidence>
<evidence type="ECO:0000256" key="2">
    <source>
        <dbReference type="ARBA" id="ARBA00022692"/>
    </source>
</evidence>
<evidence type="ECO:0000313" key="11">
    <source>
        <dbReference type="Proteomes" id="UP000694871"/>
    </source>
</evidence>
<keyword evidence="2 8" id="KW-0812">Transmembrane</keyword>
<keyword evidence="6 8" id="KW-0675">Receptor</keyword>
<keyword evidence="4 8" id="KW-0297">G-protein coupled receptor</keyword>
<evidence type="ECO:0000256" key="1">
    <source>
        <dbReference type="ARBA" id="ARBA00004141"/>
    </source>
</evidence>
<dbReference type="GeneID" id="107115767"/>
<keyword evidence="11" id="KW-1185">Reference proteome</keyword>
<evidence type="ECO:0000256" key="4">
    <source>
        <dbReference type="ARBA" id="ARBA00023040"/>
    </source>
</evidence>
<accession>A0ABM1KH31</accession>
<evidence type="ECO:0000256" key="9">
    <source>
        <dbReference type="SAM" id="Phobius"/>
    </source>
</evidence>
<feature type="transmembrane region" description="Helical" evidence="9">
    <location>
        <begin position="50"/>
        <end position="76"/>
    </location>
</feature>
<keyword evidence="5 9" id="KW-0472">Membrane</keyword>
<dbReference type="InterPro" id="IPR017452">
    <property type="entry name" value="GPCR_Rhodpsn_7TM"/>
</dbReference>
<gene>
    <name evidence="12" type="primary">LOC107115767</name>
</gene>
<dbReference type="SMART" id="SM01381">
    <property type="entry name" value="7TM_GPCR_Srsx"/>
    <property type="match status" value="1"/>
</dbReference>
<protein>
    <submittedName>
        <fullName evidence="12">Mas-related G-protein coupled receptor member A1-like</fullName>
    </submittedName>
</protein>
<reference evidence="12" key="1">
    <citation type="submission" date="2025-08" db="UniProtKB">
        <authorList>
            <consortium name="RefSeq"/>
        </authorList>
    </citation>
    <scope>IDENTIFICATION</scope>
</reference>
<feature type="transmembrane region" description="Helical" evidence="9">
    <location>
        <begin position="238"/>
        <end position="259"/>
    </location>
</feature>
<dbReference type="InterPro" id="IPR026234">
    <property type="entry name" value="MRGPCRFAMILY"/>
</dbReference>
<dbReference type="Gene3D" id="1.20.1070.10">
    <property type="entry name" value="Rhodopsin 7-helix transmembrane proteins"/>
    <property type="match status" value="1"/>
</dbReference>
<dbReference type="PROSITE" id="PS00237">
    <property type="entry name" value="G_PROTEIN_RECEP_F1_1"/>
    <property type="match status" value="1"/>
</dbReference>